<reference evidence="1 2" key="1">
    <citation type="submission" date="2018-01" db="EMBL/GenBank/DDBJ databases">
        <title>Draft genome sequence of Sphaerisporangium sp. 7K107.</title>
        <authorList>
            <person name="Sahin N."/>
            <person name="Saygin H."/>
            <person name="Ay H."/>
        </authorList>
    </citation>
    <scope>NUCLEOTIDE SEQUENCE [LARGE SCALE GENOMIC DNA]</scope>
    <source>
        <strain evidence="1 2">7K107</strain>
    </source>
</reference>
<comment type="caution">
    <text evidence="1">The sequence shown here is derived from an EMBL/GenBank/DDBJ whole genome shotgun (WGS) entry which is preliminary data.</text>
</comment>
<evidence type="ECO:0000313" key="2">
    <source>
        <dbReference type="Proteomes" id="UP000248544"/>
    </source>
</evidence>
<gene>
    <name evidence="1" type="ORF">C1I98_28575</name>
</gene>
<sequence>MQPVPHPWAFGPADRLAECCHCGQQIYGIYTVYGYNWRLAGVDDKGHPVPRLSEDTCIPGPGHPLAMPLSHEPAEE</sequence>
<proteinExistence type="predicted"/>
<name>A0A2W2F8Z2_9ACTN</name>
<dbReference type="RefSeq" id="WP_111170509.1">
    <property type="nucleotide sequence ID" value="NZ_POUA01000292.1"/>
</dbReference>
<accession>A0A2W2F8Z2</accession>
<dbReference type="AlphaFoldDB" id="A0A2W2F8Z2"/>
<protein>
    <submittedName>
        <fullName evidence="1">Uncharacterized protein</fullName>
    </submittedName>
</protein>
<keyword evidence="2" id="KW-1185">Reference proteome</keyword>
<organism evidence="1 2">
    <name type="scientific">Spongiactinospora gelatinilytica</name>
    <dbReference type="NCBI Taxonomy" id="2666298"/>
    <lineage>
        <taxon>Bacteria</taxon>
        <taxon>Bacillati</taxon>
        <taxon>Actinomycetota</taxon>
        <taxon>Actinomycetes</taxon>
        <taxon>Streptosporangiales</taxon>
        <taxon>Streptosporangiaceae</taxon>
        <taxon>Spongiactinospora</taxon>
    </lineage>
</organism>
<dbReference type="Proteomes" id="UP000248544">
    <property type="component" value="Unassembled WGS sequence"/>
</dbReference>
<evidence type="ECO:0000313" key="1">
    <source>
        <dbReference type="EMBL" id="PZG33716.1"/>
    </source>
</evidence>
<dbReference type="EMBL" id="POUA01000292">
    <property type="protein sequence ID" value="PZG33716.1"/>
    <property type="molecule type" value="Genomic_DNA"/>
</dbReference>